<dbReference type="AlphaFoldDB" id="A0AAF0I9M2"/>
<sequence>MSEVESSLGQAVVNVGVVGHVDHGKTTLVHAITGEWTDRHSEEIKRGISIKLGYSDVTVFKCPKCPELEAYTTRNLSPDLKCAKCGGDLTPVRKISFVDAPGHEVLMATVLSGSSLMDGALLIIAANEKCPQPQTREHLAVLQITGIKNIVIVQNKAELVSEKEALENYKQIKEFVKGTVAENAPIIPTSAILKKNVDVLLYAIQKYIPTPQRDDTKPLLMYVTRSFDVNKPGCEPQDLQGGVLGGSILQGKLSVGDIIEIRPGIKIDKPSGSYYAPITTTVRSLQGGGVELKEARPGGLIGVGTKLDPSLTKADGLIGNVIGHVNNLPPVIDEITISVNLMQRAVGTNELVQVENIQLKEPLMVNIGAAVTIGVVTKISNNRVTLKLKRPVCSETNQRIAISRQIKGRWRLIGWGELI</sequence>
<keyword evidence="6" id="KW-0378">Hydrolase</keyword>
<gene>
    <name evidence="12" type="ORF">OdinLCB4_004310</name>
</gene>
<dbReference type="EC" id="3.6.5.3" evidence="2"/>
<dbReference type="NCBIfam" id="NF003077">
    <property type="entry name" value="PRK04000.1"/>
    <property type="match status" value="1"/>
</dbReference>
<dbReference type="InterPro" id="IPR044128">
    <property type="entry name" value="eIF2g_GTP-bd"/>
</dbReference>
<dbReference type="InterPro" id="IPR015256">
    <property type="entry name" value="eIF2g_C"/>
</dbReference>
<evidence type="ECO:0000256" key="1">
    <source>
        <dbReference type="ARBA" id="ARBA00005388"/>
    </source>
</evidence>
<evidence type="ECO:0000256" key="8">
    <source>
        <dbReference type="ARBA" id="ARBA00022917"/>
    </source>
</evidence>
<reference evidence="12" key="1">
    <citation type="journal article" date="2017" name="Nature">
        <title>Asgard archaea illuminate the origin of eukaryotic cellular complexity.</title>
        <authorList>
            <person name="Zaremba-Niedzwiedzka K."/>
            <person name="Caceres E.F."/>
            <person name="Saw J.H."/>
            <person name="Backstrom D."/>
            <person name="Juzokaite L."/>
            <person name="Vancaester E."/>
            <person name="Seitz K.W."/>
            <person name="Anantharaman K."/>
            <person name="Starnawski P."/>
            <person name="Kjeldsen K.U."/>
            <person name="Scott M.B."/>
            <person name="Nunoura T."/>
            <person name="Banfield J.F."/>
            <person name="Schramm A."/>
            <person name="Baker B.J."/>
            <person name="Spang A."/>
            <person name="Ettema T.J.G."/>
        </authorList>
    </citation>
    <scope>NUCLEOTIDE SEQUENCE</scope>
    <source>
        <strain evidence="12">LCB_4</strain>
    </source>
</reference>
<dbReference type="KEGG" id="oyw:OdinLCB4_004310"/>
<evidence type="ECO:0000256" key="7">
    <source>
        <dbReference type="ARBA" id="ARBA00022842"/>
    </source>
</evidence>
<dbReference type="GO" id="GO:0000049">
    <property type="term" value="F:tRNA binding"/>
    <property type="evidence" value="ECO:0007669"/>
    <property type="project" value="InterPro"/>
</dbReference>
<keyword evidence="7" id="KW-0460">Magnesium</keyword>
<dbReference type="InterPro" id="IPR044127">
    <property type="entry name" value="eIF2g_dom_2"/>
</dbReference>
<dbReference type="NCBIfam" id="TIGR03680">
    <property type="entry name" value="eif2g_arch"/>
    <property type="match status" value="1"/>
</dbReference>
<reference evidence="12" key="2">
    <citation type="journal article" date="2022" name="Nat. Microbiol.">
        <title>A closed Candidatus Odinarchaeum chromosome exposes Asgard archaeal viruses.</title>
        <authorList>
            <person name="Tamarit D."/>
            <person name="Caceres E.F."/>
            <person name="Krupovic M."/>
            <person name="Nijland R."/>
            <person name="Eme L."/>
            <person name="Robinson N.P."/>
            <person name="Ettema T.J.G."/>
        </authorList>
    </citation>
    <scope>NUCLEOTIDE SEQUENCE</scope>
    <source>
        <strain evidence="12">LCB_4</strain>
    </source>
</reference>
<dbReference type="GO" id="GO:0003924">
    <property type="term" value="F:GTPase activity"/>
    <property type="evidence" value="ECO:0007669"/>
    <property type="project" value="InterPro"/>
</dbReference>
<comment type="catalytic activity">
    <reaction evidence="10">
        <text>GTP + H2O = GDP + phosphate + H(+)</text>
        <dbReference type="Rhea" id="RHEA:19669"/>
        <dbReference type="ChEBI" id="CHEBI:15377"/>
        <dbReference type="ChEBI" id="CHEBI:15378"/>
        <dbReference type="ChEBI" id="CHEBI:37565"/>
        <dbReference type="ChEBI" id="CHEBI:43474"/>
        <dbReference type="ChEBI" id="CHEBI:58189"/>
        <dbReference type="EC" id="3.6.5.3"/>
    </reaction>
</comment>
<dbReference type="CDD" id="cd03688">
    <property type="entry name" value="eIF2_gamma_II"/>
    <property type="match status" value="1"/>
</dbReference>
<dbReference type="SUPFAM" id="SSF52540">
    <property type="entry name" value="P-loop containing nucleoside triphosphate hydrolases"/>
    <property type="match status" value="1"/>
</dbReference>
<dbReference type="GO" id="GO:0046872">
    <property type="term" value="F:metal ion binding"/>
    <property type="evidence" value="ECO:0007669"/>
    <property type="project" value="UniProtKB-KW"/>
</dbReference>
<dbReference type="InterPro" id="IPR027417">
    <property type="entry name" value="P-loop_NTPase"/>
</dbReference>
<dbReference type="InterPro" id="IPR004161">
    <property type="entry name" value="EFTu-like_2"/>
</dbReference>
<keyword evidence="8" id="KW-0648">Protein biosynthesis</keyword>
<dbReference type="Proteomes" id="UP000186851">
    <property type="component" value="Chromosome"/>
</dbReference>
<dbReference type="FunFam" id="2.40.30.10:FF:000075">
    <property type="entry name" value="Translation initiation factor 2 subunit gamma"/>
    <property type="match status" value="1"/>
</dbReference>
<dbReference type="PRINTS" id="PR00315">
    <property type="entry name" value="ELONGATNFCT"/>
</dbReference>
<dbReference type="SUPFAM" id="SSF50465">
    <property type="entry name" value="EF-Tu/eEF-1alpha/eIF2-gamma C-terminal domain"/>
    <property type="match status" value="1"/>
</dbReference>
<evidence type="ECO:0000256" key="5">
    <source>
        <dbReference type="ARBA" id="ARBA00022741"/>
    </source>
</evidence>
<evidence type="ECO:0000256" key="9">
    <source>
        <dbReference type="ARBA" id="ARBA00023134"/>
    </source>
</evidence>
<dbReference type="InterPro" id="IPR000795">
    <property type="entry name" value="T_Tr_GTP-bd_dom"/>
</dbReference>
<dbReference type="GO" id="GO:0005829">
    <property type="term" value="C:cytosol"/>
    <property type="evidence" value="ECO:0007669"/>
    <property type="project" value="TreeGrafter"/>
</dbReference>
<name>A0AAF0I9M2_ODILC</name>
<dbReference type="GO" id="GO:0001731">
    <property type="term" value="P:formation of translation preinitiation complex"/>
    <property type="evidence" value="ECO:0007669"/>
    <property type="project" value="TreeGrafter"/>
</dbReference>
<keyword evidence="4" id="KW-0479">Metal-binding</keyword>
<dbReference type="FunFam" id="3.40.50.300:FF:000065">
    <property type="entry name" value="Eukaryotic translation initiation factor 2 subunit gamma"/>
    <property type="match status" value="1"/>
</dbReference>
<proteinExistence type="inferred from homology"/>
<dbReference type="EMBL" id="CP091871">
    <property type="protein sequence ID" value="WEU39713.1"/>
    <property type="molecule type" value="Genomic_DNA"/>
</dbReference>
<dbReference type="CDD" id="cd15490">
    <property type="entry name" value="eIF2_gamma_III"/>
    <property type="match status" value="1"/>
</dbReference>
<evidence type="ECO:0000256" key="4">
    <source>
        <dbReference type="ARBA" id="ARBA00022723"/>
    </source>
</evidence>
<comment type="similarity">
    <text evidence="1">Belongs to the TRAFAC class translation factor GTPase superfamily. Classic translation factor GTPase family. EIF2G subfamily.</text>
</comment>
<dbReference type="CDD" id="cd01888">
    <property type="entry name" value="eIF2_gamma"/>
    <property type="match status" value="1"/>
</dbReference>
<feature type="domain" description="Tr-type G" evidence="11">
    <location>
        <begin position="10"/>
        <end position="212"/>
    </location>
</feature>
<dbReference type="InterPro" id="IPR009000">
    <property type="entry name" value="Transl_B-barrel_sf"/>
</dbReference>
<evidence type="ECO:0000256" key="2">
    <source>
        <dbReference type="ARBA" id="ARBA00011986"/>
    </source>
</evidence>
<dbReference type="FunFam" id="2.40.30.10:FF:000009">
    <property type="entry name" value="Eukaryotic translation initiation factor 2 subunit gamma"/>
    <property type="match status" value="1"/>
</dbReference>
<evidence type="ECO:0000256" key="3">
    <source>
        <dbReference type="ARBA" id="ARBA00022540"/>
    </source>
</evidence>
<keyword evidence="9" id="KW-0342">GTP-binding</keyword>
<dbReference type="Pfam" id="PF09173">
    <property type="entry name" value="eIF2_C"/>
    <property type="match status" value="1"/>
</dbReference>
<evidence type="ECO:0000313" key="12">
    <source>
        <dbReference type="EMBL" id="WEU39713.1"/>
    </source>
</evidence>
<dbReference type="SUPFAM" id="SSF50447">
    <property type="entry name" value="Translation proteins"/>
    <property type="match status" value="1"/>
</dbReference>
<evidence type="ECO:0000313" key="13">
    <source>
        <dbReference type="Proteomes" id="UP000186851"/>
    </source>
</evidence>
<dbReference type="Gene3D" id="3.40.50.300">
    <property type="entry name" value="P-loop containing nucleotide triphosphate hydrolases"/>
    <property type="match status" value="1"/>
</dbReference>
<evidence type="ECO:0000256" key="6">
    <source>
        <dbReference type="ARBA" id="ARBA00022801"/>
    </source>
</evidence>
<dbReference type="InterPro" id="IPR022424">
    <property type="entry name" value="TIF2_gsu"/>
</dbReference>
<keyword evidence="5" id="KW-0547">Nucleotide-binding</keyword>
<dbReference type="InterPro" id="IPR050543">
    <property type="entry name" value="eIF2G"/>
</dbReference>
<dbReference type="InterPro" id="IPR009001">
    <property type="entry name" value="Transl_elong_EF1A/Init_IF2_C"/>
</dbReference>
<dbReference type="PANTHER" id="PTHR42854">
    <property type="entry name" value="EUKARYOTIC TRANSLATION INITIATION FACTOR 2 SUBUNIT 3 FAMILY MEMBER"/>
    <property type="match status" value="1"/>
</dbReference>
<organism evidence="12 13">
    <name type="scientific">Odinarchaeota yellowstonii (strain LCB_4)</name>
    <dbReference type="NCBI Taxonomy" id="1841599"/>
    <lineage>
        <taxon>Archaea</taxon>
        <taxon>Promethearchaeati</taxon>
        <taxon>Candidatus Odinarchaeota</taxon>
        <taxon>Candidatus Odinarchaeia</taxon>
        <taxon>Candidatus Odinarchaeales</taxon>
        <taxon>Candidatus Odinarchaeaceae</taxon>
        <taxon>Candidatus Odinarchaeum</taxon>
    </lineage>
</organism>
<dbReference type="PANTHER" id="PTHR42854:SF3">
    <property type="entry name" value="EUKARYOTIC TRANSLATION INITIATION FACTOR 2 SUBUNIT 3-RELATED"/>
    <property type="match status" value="1"/>
</dbReference>
<dbReference type="GO" id="GO:0005525">
    <property type="term" value="F:GTP binding"/>
    <property type="evidence" value="ECO:0007669"/>
    <property type="project" value="UniProtKB-KW"/>
</dbReference>
<evidence type="ECO:0000256" key="10">
    <source>
        <dbReference type="ARBA" id="ARBA00048107"/>
    </source>
</evidence>
<dbReference type="PROSITE" id="PS51722">
    <property type="entry name" value="G_TR_2"/>
    <property type="match status" value="1"/>
</dbReference>
<evidence type="ECO:0000259" key="11">
    <source>
        <dbReference type="PROSITE" id="PS51722"/>
    </source>
</evidence>
<accession>A0AAF0I9M2</accession>
<keyword evidence="3 12" id="KW-0396">Initiation factor</keyword>
<dbReference type="GO" id="GO:0003743">
    <property type="term" value="F:translation initiation factor activity"/>
    <property type="evidence" value="ECO:0007669"/>
    <property type="project" value="UniProtKB-KW"/>
</dbReference>
<dbReference type="Pfam" id="PF00009">
    <property type="entry name" value="GTP_EFTU"/>
    <property type="match status" value="1"/>
</dbReference>
<dbReference type="Gene3D" id="2.40.30.10">
    <property type="entry name" value="Translation factors"/>
    <property type="match status" value="2"/>
</dbReference>
<dbReference type="Pfam" id="PF03144">
    <property type="entry name" value="GTP_EFTU_D2"/>
    <property type="match status" value="1"/>
</dbReference>
<protein>
    <recommendedName>
        <fullName evidence="2">protein-synthesizing GTPase</fullName>
        <ecNumber evidence="2">3.6.5.3</ecNumber>
    </recommendedName>
</protein>